<name>A0A927BF08_9BACT</name>
<sequence>MQTTQPLPKATLQETRRQNAQAQLRRRYDELDKLTGKNAAERVEEVRQRRRAS</sequence>
<evidence type="ECO:0000256" key="1">
    <source>
        <dbReference type="SAM" id="MobiDB-lite"/>
    </source>
</evidence>
<proteinExistence type="predicted"/>
<dbReference type="Proteomes" id="UP000612233">
    <property type="component" value="Unassembled WGS sequence"/>
</dbReference>
<dbReference type="AlphaFoldDB" id="A0A927BF08"/>
<feature type="compositionally biased region" description="Basic and acidic residues" evidence="1">
    <location>
        <begin position="26"/>
        <end position="47"/>
    </location>
</feature>
<keyword evidence="3" id="KW-1185">Reference proteome</keyword>
<evidence type="ECO:0000313" key="3">
    <source>
        <dbReference type="Proteomes" id="UP000612233"/>
    </source>
</evidence>
<feature type="region of interest" description="Disordered" evidence="1">
    <location>
        <begin position="1"/>
        <end position="53"/>
    </location>
</feature>
<dbReference type="RefSeq" id="WP_191005763.1">
    <property type="nucleotide sequence ID" value="NZ_JACXAD010000015.1"/>
</dbReference>
<comment type="caution">
    <text evidence="2">The sequence shown here is derived from an EMBL/GenBank/DDBJ whole genome shotgun (WGS) entry which is preliminary data.</text>
</comment>
<reference evidence="2" key="1">
    <citation type="submission" date="2020-09" db="EMBL/GenBank/DDBJ databases">
        <authorList>
            <person name="Kim M.K."/>
        </authorList>
    </citation>
    <scope>NUCLEOTIDE SEQUENCE</scope>
    <source>
        <strain evidence="2">BT664</strain>
    </source>
</reference>
<dbReference type="EMBL" id="JACXAD010000015">
    <property type="protein sequence ID" value="MBD2768949.1"/>
    <property type="molecule type" value="Genomic_DNA"/>
</dbReference>
<gene>
    <name evidence="2" type="ORF">IC235_13730</name>
</gene>
<accession>A0A927BF08</accession>
<protein>
    <submittedName>
        <fullName evidence="2">Uncharacterized protein</fullName>
    </submittedName>
</protein>
<organism evidence="2 3">
    <name type="scientific">Hymenobacter montanus</name>
    <dbReference type="NCBI Taxonomy" id="2771359"/>
    <lineage>
        <taxon>Bacteria</taxon>
        <taxon>Pseudomonadati</taxon>
        <taxon>Bacteroidota</taxon>
        <taxon>Cytophagia</taxon>
        <taxon>Cytophagales</taxon>
        <taxon>Hymenobacteraceae</taxon>
        <taxon>Hymenobacter</taxon>
    </lineage>
</organism>
<evidence type="ECO:0000313" key="2">
    <source>
        <dbReference type="EMBL" id="MBD2768949.1"/>
    </source>
</evidence>